<feature type="compositionally biased region" description="Polar residues" evidence="1">
    <location>
        <begin position="318"/>
        <end position="333"/>
    </location>
</feature>
<feature type="non-terminal residue" evidence="2">
    <location>
        <position position="1"/>
    </location>
</feature>
<dbReference type="EMBL" id="KQ980050">
    <property type="protein sequence ID" value="KYN18008.1"/>
    <property type="molecule type" value="Genomic_DNA"/>
</dbReference>
<dbReference type="Pfam" id="PF16091">
    <property type="entry name" value="DUF4820"/>
    <property type="match status" value="1"/>
</dbReference>
<feature type="compositionally biased region" description="Low complexity" evidence="1">
    <location>
        <begin position="127"/>
        <end position="138"/>
    </location>
</feature>
<evidence type="ECO:0000256" key="1">
    <source>
        <dbReference type="SAM" id="MobiDB-lite"/>
    </source>
</evidence>
<feature type="compositionally biased region" description="Basic and acidic residues" evidence="1">
    <location>
        <begin position="269"/>
        <end position="286"/>
    </location>
</feature>
<proteinExistence type="predicted"/>
<feature type="compositionally biased region" description="Basic and acidic residues" evidence="1">
    <location>
        <begin position="147"/>
        <end position="165"/>
    </location>
</feature>
<sequence length="340" mass="39597">IMLQNKLGQTILKYTDYFLSFIEKCMEWSLPEQNIEDEKESGTTELVRPLPWLLFLPCLVIIRLIRVIINIGAFMFNSPKITPSEMIKFVQTRRRYLHDAMKKDKKERYELEDKRSSINEPEEKSVVESVDSTTTSKHSMSESEEEKQEKEENEKRKETLTEKINRLALENSEDDEDFDPDEYALSDMDSIDDDDENSNDDVSQDEIRDIIKDKKEFMKNMRITEQFLKAERAFTLASNQKLVESACEKQNFIFVCTKFALRNFSRGMSETESKEHRSSAKESRDKVEEHFAILQRIDSLECCTSDRSSQEGDPTFCSPVSSDSDSDTLNEPSMSIAKRK</sequence>
<accession>A0A195DYQ8</accession>
<evidence type="ECO:0000313" key="3">
    <source>
        <dbReference type="Proteomes" id="UP000078492"/>
    </source>
</evidence>
<feature type="compositionally biased region" description="Acidic residues" evidence="1">
    <location>
        <begin position="171"/>
        <end position="204"/>
    </location>
</feature>
<keyword evidence="3" id="KW-1185">Reference proteome</keyword>
<dbReference type="InterPro" id="IPR032150">
    <property type="entry name" value="DUF4820"/>
</dbReference>
<feature type="region of interest" description="Disordered" evidence="1">
    <location>
        <begin position="267"/>
        <end position="286"/>
    </location>
</feature>
<organism evidence="2 3">
    <name type="scientific">Trachymyrmex cornetzi</name>
    <dbReference type="NCBI Taxonomy" id="471704"/>
    <lineage>
        <taxon>Eukaryota</taxon>
        <taxon>Metazoa</taxon>
        <taxon>Ecdysozoa</taxon>
        <taxon>Arthropoda</taxon>
        <taxon>Hexapoda</taxon>
        <taxon>Insecta</taxon>
        <taxon>Pterygota</taxon>
        <taxon>Neoptera</taxon>
        <taxon>Endopterygota</taxon>
        <taxon>Hymenoptera</taxon>
        <taxon>Apocrita</taxon>
        <taxon>Aculeata</taxon>
        <taxon>Formicoidea</taxon>
        <taxon>Formicidae</taxon>
        <taxon>Myrmicinae</taxon>
        <taxon>Trachymyrmex</taxon>
    </lineage>
</organism>
<reference evidence="2 3" key="1">
    <citation type="submission" date="2015-09" db="EMBL/GenBank/DDBJ databases">
        <title>Trachymyrmex cornetzi WGS genome.</title>
        <authorList>
            <person name="Nygaard S."/>
            <person name="Hu H."/>
            <person name="Boomsma J."/>
            <person name="Zhang G."/>
        </authorList>
    </citation>
    <scope>NUCLEOTIDE SEQUENCE [LARGE SCALE GENOMIC DNA]</scope>
    <source>
        <strain evidence="2">Tcor2-1</strain>
        <tissue evidence="2">Whole body</tissue>
    </source>
</reference>
<dbReference type="AlphaFoldDB" id="A0A195DYQ8"/>
<dbReference type="STRING" id="471704.A0A195DYQ8"/>
<feature type="region of interest" description="Disordered" evidence="1">
    <location>
        <begin position="108"/>
        <end position="205"/>
    </location>
</feature>
<gene>
    <name evidence="2" type="ORF">ALC57_09653</name>
</gene>
<name>A0A195DYQ8_9HYME</name>
<dbReference type="PROSITE" id="PS00018">
    <property type="entry name" value="EF_HAND_1"/>
    <property type="match status" value="1"/>
</dbReference>
<dbReference type="InterPro" id="IPR018247">
    <property type="entry name" value="EF_Hand_1_Ca_BS"/>
</dbReference>
<dbReference type="Proteomes" id="UP000078492">
    <property type="component" value="Unassembled WGS sequence"/>
</dbReference>
<protein>
    <submittedName>
        <fullName evidence="2">Uncharacterized protein</fullName>
    </submittedName>
</protein>
<feature type="region of interest" description="Disordered" evidence="1">
    <location>
        <begin position="304"/>
        <end position="340"/>
    </location>
</feature>
<feature type="compositionally biased region" description="Basic and acidic residues" evidence="1">
    <location>
        <begin position="108"/>
        <end position="126"/>
    </location>
</feature>
<evidence type="ECO:0000313" key="2">
    <source>
        <dbReference type="EMBL" id="KYN18008.1"/>
    </source>
</evidence>